<keyword evidence="6" id="KW-1133">Transmembrane helix</keyword>
<gene>
    <name evidence="7" type="ORF">ACJIZ3_013658</name>
</gene>
<evidence type="ECO:0000313" key="8">
    <source>
        <dbReference type="Proteomes" id="UP001634393"/>
    </source>
</evidence>
<evidence type="ECO:0000256" key="3">
    <source>
        <dbReference type="ARBA" id="ARBA00022679"/>
    </source>
</evidence>
<dbReference type="GO" id="GO:0016757">
    <property type="term" value="F:glycosyltransferase activity"/>
    <property type="evidence" value="ECO:0007669"/>
    <property type="project" value="UniProtKB-KW"/>
</dbReference>
<keyword evidence="3" id="KW-0808">Transferase</keyword>
<reference evidence="7 8" key="1">
    <citation type="submission" date="2024-12" db="EMBL/GenBank/DDBJ databases">
        <title>The unique morphological basis and parallel evolutionary history of personate flowers in Penstemon.</title>
        <authorList>
            <person name="Depatie T.H."/>
            <person name="Wessinger C.A."/>
        </authorList>
    </citation>
    <scope>NUCLEOTIDE SEQUENCE [LARGE SCALE GENOMIC DNA]</scope>
    <source>
        <strain evidence="7">WTNN_2</strain>
        <tissue evidence="7">Leaf</tissue>
    </source>
</reference>
<keyword evidence="6" id="KW-0812">Transmembrane</keyword>
<organism evidence="7 8">
    <name type="scientific">Penstemon smallii</name>
    <dbReference type="NCBI Taxonomy" id="265156"/>
    <lineage>
        <taxon>Eukaryota</taxon>
        <taxon>Viridiplantae</taxon>
        <taxon>Streptophyta</taxon>
        <taxon>Embryophyta</taxon>
        <taxon>Tracheophyta</taxon>
        <taxon>Spermatophyta</taxon>
        <taxon>Magnoliopsida</taxon>
        <taxon>eudicotyledons</taxon>
        <taxon>Gunneridae</taxon>
        <taxon>Pentapetalae</taxon>
        <taxon>asterids</taxon>
        <taxon>lamiids</taxon>
        <taxon>Lamiales</taxon>
        <taxon>Plantaginaceae</taxon>
        <taxon>Cheloneae</taxon>
        <taxon>Penstemon</taxon>
    </lineage>
</organism>
<comment type="caution">
    <text evidence="7">The sequence shown here is derived from an EMBL/GenBank/DDBJ whole genome shotgun (WGS) entry which is preliminary data.</text>
</comment>
<dbReference type="Pfam" id="PF02485">
    <property type="entry name" value="Branch"/>
    <property type="match status" value="1"/>
</dbReference>
<dbReference type="Proteomes" id="UP001634393">
    <property type="component" value="Unassembled WGS sequence"/>
</dbReference>
<keyword evidence="5" id="KW-0325">Glycoprotein</keyword>
<accession>A0ABD3RH82</accession>
<protein>
    <submittedName>
        <fullName evidence="7">Uncharacterized protein</fullName>
    </submittedName>
</protein>
<evidence type="ECO:0000256" key="6">
    <source>
        <dbReference type="SAM" id="Phobius"/>
    </source>
</evidence>
<evidence type="ECO:0000256" key="4">
    <source>
        <dbReference type="ARBA" id="ARBA00023136"/>
    </source>
</evidence>
<comment type="subcellular location">
    <subcellularLocation>
        <location evidence="1">Membrane</location>
        <topology evidence="1">Single-pass type II membrane protein</topology>
    </subcellularLocation>
</comment>
<name>A0ABD3RH82_9LAMI</name>
<keyword evidence="8" id="KW-1185">Reference proteome</keyword>
<proteinExistence type="predicted"/>
<dbReference type="PANTHER" id="PTHR45719:SF10">
    <property type="entry name" value="CORE-2_I-BRANCHING BETA-1,6-N-ACETYLGLUCOSAMINYLTRANSFERASE FAMILY PROTEIN"/>
    <property type="match status" value="1"/>
</dbReference>
<dbReference type="EMBL" id="JBJXBP010000008">
    <property type="protein sequence ID" value="KAL3812390.1"/>
    <property type="molecule type" value="Genomic_DNA"/>
</dbReference>
<dbReference type="InterPro" id="IPR044610">
    <property type="entry name" value="GLCAT14A/B/C"/>
</dbReference>
<dbReference type="InterPro" id="IPR003406">
    <property type="entry name" value="Glyco_trans_14"/>
</dbReference>
<dbReference type="AlphaFoldDB" id="A0ABD3RH82"/>
<keyword evidence="4 6" id="KW-0472">Membrane</keyword>
<evidence type="ECO:0000256" key="5">
    <source>
        <dbReference type="ARBA" id="ARBA00023180"/>
    </source>
</evidence>
<evidence type="ECO:0000256" key="2">
    <source>
        <dbReference type="ARBA" id="ARBA00022676"/>
    </source>
</evidence>
<evidence type="ECO:0000313" key="7">
    <source>
        <dbReference type="EMBL" id="KAL3812390.1"/>
    </source>
</evidence>
<feature type="transmembrane region" description="Helical" evidence="6">
    <location>
        <begin position="20"/>
        <end position="40"/>
    </location>
</feature>
<evidence type="ECO:0000256" key="1">
    <source>
        <dbReference type="ARBA" id="ARBA00004606"/>
    </source>
</evidence>
<dbReference type="GO" id="GO:0016020">
    <property type="term" value="C:membrane"/>
    <property type="evidence" value="ECO:0007669"/>
    <property type="project" value="UniProtKB-SubCell"/>
</dbReference>
<dbReference type="PANTHER" id="PTHR45719">
    <property type="entry name" value="GLYCOSYLTRANSFERASE"/>
    <property type="match status" value="1"/>
</dbReference>
<sequence>MHHHQSPPSTTTGTAITTLIPSSYILLTTTLISLILLLFLSLTTTHIPSRTQLHPSLFPNHHRILFHGHQTTTLPQPPSIAYLISGSVEDSTRIIRLLHSIYHPKNQYLLHLDRSANQTDRDALALTVQSVLLFNAAQNVHVIGKADYVFSGGPSSLSSTLHGASVLLRLSVNWDWFINLSASDYPLVTQDDLLHILSYLPKDLNFVNHTSYIGWRESKKLKPIIVDPSLFLAENSAMYYATQKRPLPDAYRLFIGSSMAILSRKFIEFCITGTENLPRTLLMYLSNTPASTSVYFPTVLCNSRRFNQTTINHSMHHTLLDSKKRPYFLNTSHFDELIKSGAAFASPFQPNEPVLDRIDQELLNRNPGKPVPGGWCLGESSKDKCLVWGDADVLKPGPGAKRLEKRLLEVLLSETTQSQRCVIE</sequence>
<keyword evidence="2" id="KW-0328">Glycosyltransferase</keyword>